<dbReference type="AlphaFoldDB" id="A0AAV4JNW3"/>
<accession>A0AAV4JNW3</accession>
<evidence type="ECO:0000313" key="2">
    <source>
        <dbReference type="Proteomes" id="UP000762676"/>
    </source>
</evidence>
<proteinExistence type="predicted"/>
<gene>
    <name evidence="1" type="ORF">ElyMa_003379800</name>
</gene>
<keyword evidence="2" id="KW-1185">Reference proteome</keyword>
<protein>
    <submittedName>
        <fullName evidence="1">Uncharacterized protein</fullName>
    </submittedName>
</protein>
<reference evidence="1 2" key="1">
    <citation type="journal article" date="2021" name="Elife">
        <title>Chloroplast acquisition without the gene transfer in kleptoplastic sea slugs, Plakobranchus ocellatus.</title>
        <authorList>
            <person name="Maeda T."/>
            <person name="Takahashi S."/>
            <person name="Yoshida T."/>
            <person name="Shimamura S."/>
            <person name="Takaki Y."/>
            <person name="Nagai Y."/>
            <person name="Toyoda A."/>
            <person name="Suzuki Y."/>
            <person name="Arimoto A."/>
            <person name="Ishii H."/>
            <person name="Satoh N."/>
            <person name="Nishiyama T."/>
            <person name="Hasebe M."/>
            <person name="Maruyama T."/>
            <person name="Minagawa J."/>
            <person name="Obokata J."/>
            <person name="Shigenobu S."/>
        </authorList>
    </citation>
    <scope>NUCLEOTIDE SEQUENCE [LARGE SCALE GENOMIC DNA]</scope>
</reference>
<dbReference type="EMBL" id="BMAT01006959">
    <property type="protein sequence ID" value="GFS23066.1"/>
    <property type="molecule type" value="Genomic_DNA"/>
</dbReference>
<name>A0AAV4JNW3_9GAST</name>
<dbReference type="Proteomes" id="UP000762676">
    <property type="component" value="Unassembled WGS sequence"/>
</dbReference>
<comment type="caution">
    <text evidence="1">The sequence shown here is derived from an EMBL/GenBank/DDBJ whole genome shotgun (WGS) entry which is preliminary data.</text>
</comment>
<evidence type="ECO:0000313" key="1">
    <source>
        <dbReference type="EMBL" id="GFS23066.1"/>
    </source>
</evidence>
<organism evidence="1 2">
    <name type="scientific">Elysia marginata</name>
    <dbReference type="NCBI Taxonomy" id="1093978"/>
    <lineage>
        <taxon>Eukaryota</taxon>
        <taxon>Metazoa</taxon>
        <taxon>Spiralia</taxon>
        <taxon>Lophotrochozoa</taxon>
        <taxon>Mollusca</taxon>
        <taxon>Gastropoda</taxon>
        <taxon>Heterobranchia</taxon>
        <taxon>Euthyneura</taxon>
        <taxon>Panpulmonata</taxon>
        <taxon>Sacoglossa</taxon>
        <taxon>Placobranchoidea</taxon>
        <taxon>Plakobranchidae</taxon>
        <taxon>Elysia</taxon>
    </lineage>
</organism>
<sequence>MTTRSFFFHLKTILNVGLKRITVFFFHFKNDSPFSEVGAEFGVYEFDVLEDDLDPRPSYGVLSNPRTRLGLDLPLSRSEVVVTTTTGYPLRSDFVGMRQADDMASLVNQTSSPSLCSGRFDSLY</sequence>